<sequence length="328" mass="36643">METMKIQGVELLLSQATTMNLSWVGNQEVKRQLEAAWLILSNQDLPMSPRIIGKPGIGKTTLAYCVAQEMADEVYIFQCTVDTRPEDLLITPVIAENQKIRYHASPLVTAMLRGGICILDEGNRMGEKSWASLAPLLDMRRYVESIIAGIKIPAHPEFRLAVTMNEDASTFDVPDYIQSRLQPQIEVGFPSRDEEMAILESNLPEAPTDVLTVISEFLQRSHQQNKPYTTRDGVNMARYALKLLHLGQISQTEAIQQAVVQTLDAAALSFFLEKKAEANESVINRLQEILLLGSPLASSQEDFSPLDEFDDDVDLADFADEEDDLEES</sequence>
<feature type="domain" description="ATPase dynein-related AAA" evidence="1">
    <location>
        <begin position="51"/>
        <end position="180"/>
    </location>
</feature>
<dbReference type="GO" id="GO:0005524">
    <property type="term" value="F:ATP binding"/>
    <property type="evidence" value="ECO:0007669"/>
    <property type="project" value="InterPro"/>
</dbReference>
<organism evidence="2 3">
    <name type="scientific">bacterium (Candidatus Blackallbacteria) CG17_big_fil_post_rev_8_21_14_2_50_48_46</name>
    <dbReference type="NCBI Taxonomy" id="2014261"/>
    <lineage>
        <taxon>Bacteria</taxon>
        <taxon>Candidatus Blackallbacteria</taxon>
    </lineage>
</organism>
<reference evidence="2 3" key="1">
    <citation type="submission" date="2017-09" db="EMBL/GenBank/DDBJ databases">
        <title>Depth-based differentiation of microbial function through sediment-hosted aquifers and enrichment of novel symbionts in the deep terrestrial subsurface.</title>
        <authorList>
            <person name="Probst A.J."/>
            <person name="Ladd B."/>
            <person name="Jarett J.K."/>
            <person name="Geller-Mcgrath D.E."/>
            <person name="Sieber C.M."/>
            <person name="Emerson J.B."/>
            <person name="Anantharaman K."/>
            <person name="Thomas B.C."/>
            <person name="Malmstrom R."/>
            <person name="Stieglmeier M."/>
            <person name="Klingl A."/>
            <person name="Woyke T."/>
            <person name="Ryan C.M."/>
            <person name="Banfield J.F."/>
        </authorList>
    </citation>
    <scope>NUCLEOTIDE SEQUENCE [LARGE SCALE GENOMIC DNA]</scope>
    <source>
        <strain evidence="2">CG17_big_fil_post_rev_8_21_14_2_50_48_46</strain>
    </source>
</reference>
<comment type="caution">
    <text evidence="2">The sequence shown here is derived from an EMBL/GenBank/DDBJ whole genome shotgun (WGS) entry which is preliminary data.</text>
</comment>
<dbReference type="InterPro" id="IPR050764">
    <property type="entry name" value="CbbQ/NirQ/NorQ/GpvN"/>
</dbReference>
<dbReference type="InterPro" id="IPR011704">
    <property type="entry name" value="ATPase_dyneun-rel_AAA"/>
</dbReference>
<dbReference type="GO" id="GO:0016887">
    <property type="term" value="F:ATP hydrolysis activity"/>
    <property type="evidence" value="ECO:0007669"/>
    <property type="project" value="InterPro"/>
</dbReference>
<evidence type="ECO:0000313" key="2">
    <source>
        <dbReference type="EMBL" id="PIW18483.1"/>
    </source>
</evidence>
<proteinExistence type="predicted"/>
<dbReference type="SUPFAM" id="SSF52540">
    <property type="entry name" value="P-loop containing nucleoside triphosphate hydrolases"/>
    <property type="match status" value="1"/>
</dbReference>
<accession>A0A2M7G8Q9</accession>
<evidence type="ECO:0000313" key="3">
    <source>
        <dbReference type="Proteomes" id="UP000231019"/>
    </source>
</evidence>
<dbReference type="Pfam" id="PF07728">
    <property type="entry name" value="AAA_5"/>
    <property type="match status" value="1"/>
</dbReference>
<dbReference type="EMBL" id="PFFQ01000012">
    <property type="protein sequence ID" value="PIW18483.1"/>
    <property type="molecule type" value="Genomic_DNA"/>
</dbReference>
<protein>
    <submittedName>
        <fullName evidence="2">ATPase</fullName>
    </submittedName>
</protein>
<dbReference type="InterPro" id="IPR027417">
    <property type="entry name" value="P-loop_NTPase"/>
</dbReference>
<dbReference type="PANTHER" id="PTHR42759:SF6">
    <property type="entry name" value="REGULATORY PROTEIN-RELATED"/>
    <property type="match status" value="1"/>
</dbReference>
<gene>
    <name evidence="2" type="ORF">COW36_04115</name>
</gene>
<dbReference type="AlphaFoldDB" id="A0A2M7G8Q9"/>
<name>A0A2M7G8Q9_9BACT</name>
<dbReference type="Gene3D" id="3.40.50.300">
    <property type="entry name" value="P-loop containing nucleotide triphosphate hydrolases"/>
    <property type="match status" value="1"/>
</dbReference>
<dbReference type="Proteomes" id="UP000231019">
    <property type="component" value="Unassembled WGS sequence"/>
</dbReference>
<dbReference type="PANTHER" id="PTHR42759">
    <property type="entry name" value="MOXR FAMILY PROTEIN"/>
    <property type="match status" value="1"/>
</dbReference>
<evidence type="ECO:0000259" key="1">
    <source>
        <dbReference type="Pfam" id="PF07728"/>
    </source>
</evidence>